<dbReference type="Pfam" id="PF02690">
    <property type="entry name" value="Na_Pi_cotrans"/>
    <property type="match status" value="1"/>
</dbReference>
<feature type="transmembrane region" description="Helical" evidence="7">
    <location>
        <begin position="392"/>
        <end position="413"/>
    </location>
</feature>
<dbReference type="NCBIfam" id="NF037997">
    <property type="entry name" value="Na_Pi_symport"/>
    <property type="match status" value="1"/>
</dbReference>
<feature type="transmembrane region" description="Helical" evidence="7">
    <location>
        <begin position="248"/>
        <end position="266"/>
    </location>
</feature>
<accession>A0AAD9J2D4</accession>
<dbReference type="NCBIfam" id="TIGR01013">
    <property type="entry name" value="2a58"/>
    <property type="match status" value="1"/>
</dbReference>
<dbReference type="PANTHER" id="PTHR10010">
    <property type="entry name" value="SOLUTE CARRIER FAMILY 34 SODIUM PHOSPHATE , MEMBER 2-RELATED"/>
    <property type="match status" value="1"/>
</dbReference>
<dbReference type="GO" id="GO:0044341">
    <property type="term" value="P:sodium-dependent phosphate transport"/>
    <property type="evidence" value="ECO:0007669"/>
    <property type="project" value="InterPro"/>
</dbReference>
<keyword evidence="5 7" id="KW-1133">Transmembrane helix</keyword>
<dbReference type="InterPro" id="IPR003841">
    <property type="entry name" value="Na/Pi_transpt"/>
</dbReference>
<evidence type="ECO:0000256" key="2">
    <source>
        <dbReference type="ARBA" id="ARBA00005808"/>
    </source>
</evidence>
<evidence type="ECO:0000256" key="5">
    <source>
        <dbReference type="ARBA" id="ARBA00022989"/>
    </source>
</evidence>
<comment type="subcellular location">
    <subcellularLocation>
        <location evidence="1">Apical cell membrane</location>
        <topology evidence="1">Multi-pass membrane protein</topology>
    </subcellularLocation>
</comment>
<protein>
    <submittedName>
        <fullName evidence="8">Uncharacterized protein</fullName>
    </submittedName>
</protein>
<comment type="caution">
    <text evidence="8">The sequence shown here is derived from an EMBL/GenBank/DDBJ whole genome shotgun (WGS) entry which is preliminary data.</text>
</comment>
<feature type="transmembrane region" description="Helical" evidence="7">
    <location>
        <begin position="204"/>
        <end position="228"/>
    </location>
</feature>
<evidence type="ECO:0000256" key="3">
    <source>
        <dbReference type="ARBA" id="ARBA00022475"/>
    </source>
</evidence>
<evidence type="ECO:0000313" key="8">
    <source>
        <dbReference type="EMBL" id="KAK2145287.1"/>
    </source>
</evidence>
<gene>
    <name evidence="8" type="ORF">LSH36_690g03047</name>
</gene>
<evidence type="ECO:0000256" key="4">
    <source>
        <dbReference type="ARBA" id="ARBA00022692"/>
    </source>
</evidence>
<dbReference type="GO" id="GO:0005436">
    <property type="term" value="F:sodium:phosphate symporter activity"/>
    <property type="evidence" value="ECO:0007669"/>
    <property type="project" value="InterPro"/>
</dbReference>
<reference evidence="8" key="1">
    <citation type="journal article" date="2023" name="Mol. Biol. Evol.">
        <title>Third-Generation Sequencing Reveals the Adaptive Role of the Epigenome in Three Deep-Sea Polychaetes.</title>
        <authorList>
            <person name="Perez M."/>
            <person name="Aroh O."/>
            <person name="Sun Y."/>
            <person name="Lan Y."/>
            <person name="Juniper S.K."/>
            <person name="Young C.R."/>
            <person name="Angers B."/>
            <person name="Qian P.Y."/>
        </authorList>
    </citation>
    <scope>NUCLEOTIDE SEQUENCE</scope>
    <source>
        <strain evidence="8">P08H-3</strain>
    </source>
</reference>
<comment type="similarity">
    <text evidence="2">Belongs to the SLC34A transporter family.</text>
</comment>
<feature type="transmembrane region" description="Helical" evidence="7">
    <location>
        <begin position="296"/>
        <end position="313"/>
    </location>
</feature>
<evidence type="ECO:0000256" key="6">
    <source>
        <dbReference type="ARBA" id="ARBA00023136"/>
    </source>
</evidence>
<dbReference type="Proteomes" id="UP001208570">
    <property type="component" value="Unassembled WGS sequence"/>
</dbReference>
<dbReference type="GO" id="GO:0016324">
    <property type="term" value="C:apical plasma membrane"/>
    <property type="evidence" value="ECO:0007669"/>
    <property type="project" value="UniProtKB-SubCell"/>
</dbReference>
<keyword evidence="6 7" id="KW-0472">Membrane</keyword>
<sequence length="548" mass="59987">MGANIGTSVTNTIVSMTQSTDEETFRRSFAGATVHDMFNWLTVIVLLPLQAASGYLVLITGEIVKHIQPTDTYSDEPQFLKVITTPLTNLIVQIDKGVMQAVATETDKQKYPLCQYYCEQVYDDFSESWPLGDENVTYVDIINNQPWTVDVTLVNDTDNRCTNLTWSDLNNNSETCTHLFTGCGGNSGVPGTWCQLSDESVGGILLACSLFVLLTSIIIMVKILNIILKGPMARAIRIGVNADLPGKAKFLTGYLAMIIGAGLTMLVQSSSVFTSTLTPLVGMGLISVARMYPLTLGANVGTCLTGVLAALASDPTAIQDTMQVALSHLFFNLSGIVLFYPVPYMRKLPLNAAKFMGNTTAKYRWFALAYVIMVYFLIPAALFALSLAGWQVLIGVLVPIAALVIVIAIIKLMQHYCPQRMHPKMRSWKWLPKPLRSLEPLNGVVVGCCYSECCVRCRRRKCCATATDDDTDSDSIESDSVGDDVKDSKFLGSDIQIIYDEGVYAGSKVTRQIEDPSVRDNKAKVVEVSIRRVDDGVAAVRGRANRVT</sequence>
<dbReference type="EMBL" id="JAODUP010000690">
    <property type="protein sequence ID" value="KAK2145287.1"/>
    <property type="molecule type" value="Genomic_DNA"/>
</dbReference>
<organism evidence="8 9">
    <name type="scientific">Paralvinella palmiformis</name>
    <dbReference type="NCBI Taxonomy" id="53620"/>
    <lineage>
        <taxon>Eukaryota</taxon>
        <taxon>Metazoa</taxon>
        <taxon>Spiralia</taxon>
        <taxon>Lophotrochozoa</taxon>
        <taxon>Annelida</taxon>
        <taxon>Polychaeta</taxon>
        <taxon>Sedentaria</taxon>
        <taxon>Canalipalpata</taxon>
        <taxon>Terebellida</taxon>
        <taxon>Terebelliformia</taxon>
        <taxon>Alvinellidae</taxon>
        <taxon>Paralvinella</taxon>
    </lineage>
</organism>
<feature type="transmembrane region" description="Helical" evidence="7">
    <location>
        <begin position="325"/>
        <end position="344"/>
    </location>
</feature>
<evidence type="ECO:0000256" key="7">
    <source>
        <dbReference type="SAM" id="Phobius"/>
    </source>
</evidence>
<evidence type="ECO:0000256" key="1">
    <source>
        <dbReference type="ARBA" id="ARBA00004424"/>
    </source>
</evidence>
<evidence type="ECO:0000313" key="9">
    <source>
        <dbReference type="Proteomes" id="UP001208570"/>
    </source>
</evidence>
<keyword evidence="3" id="KW-1003">Cell membrane</keyword>
<dbReference type="PANTHER" id="PTHR10010:SF46">
    <property type="entry name" value="SODIUM-DEPENDENT PHOSPHATE TRANSPORT PROTEIN 2B"/>
    <property type="match status" value="1"/>
</dbReference>
<dbReference type="AlphaFoldDB" id="A0AAD9J2D4"/>
<keyword evidence="4 7" id="KW-0812">Transmembrane</keyword>
<feature type="transmembrane region" description="Helical" evidence="7">
    <location>
        <begin position="365"/>
        <end position="386"/>
    </location>
</feature>
<keyword evidence="9" id="KW-1185">Reference proteome</keyword>
<proteinExistence type="inferred from homology"/>
<name>A0AAD9J2D4_9ANNE</name>